<evidence type="ECO:0000256" key="4">
    <source>
        <dbReference type="ARBA" id="ARBA00022825"/>
    </source>
</evidence>
<evidence type="ECO:0000313" key="6">
    <source>
        <dbReference type="EMBL" id="MBA9042190.1"/>
    </source>
</evidence>
<reference evidence="6" key="1">
    <citation type="submission" date="2020-08" db="EMBL/GenBank/DDBJ databases">
        <title>Functional genomics of gut bacteria from endangered species of beetles.</title>
        <authorList>
            <person name="Carlos-Shanley C."/>
        </authorList>
    </citation>
    <scope>NUCLEOTIDE SEQUENCE [LARGE SCALE GENOMIC DNA]</scope>
    <source>
        <strain evidence="6">S00060</strain>
    </source>
</reference>
<dbReference type="RefSeq" id="WP_029325168.1">
    <property type="nucleotide sequence ID" value="NZ_CP169255.1"/>
</dbReference>
<name>A0A7W3NFT4_PRIAR</name>
<protein>
    <submittedName>
        <fullName evidence="6">Cyanophycinase</fullName>
    </submittedName>
</protein>
<dbReference type="SUPFAM" id="SSF52317">
    <property type="entry name" value="Class I glutamine amidotransferase-like"/>
    <property type="match status" value="1"/>
</dbReference>
<dbReference type="Gene3D" id="3.40.50.880">
    <property type="match status" value="1"/>
</dbReference>
<dbReference type="CDD" id="cd03145">
    <property type="entry name" value="GAT1_cyanophycinase"/>
    <property type="match status" value="1"/>
</dbReference>
<evidence type="ECO:0000256" key="1">
    <source>
        <dbReference type="ARBA" id="ARBA00006534"/>
    </source>
</evidence>
<comment type="similarity">
    <text evidence="1">Belongs to the peptidase S51 family.</text>
</comment>
<keyword evidence="5" id="KW-0732">Signal</keyword>
<dbReference type="Pfam" id="PF03575">
    <property type="entry name" value="Peptidase_S51"/>
    <property type="match status" value="1"/>
</dbReference>
<dbReference type="AlphaFoldDB" id="A0A7W3NFT4"/>
<evidence type="ECO:0000313" key="7">
    <source>
        <dbReference type="Proteomes" id="UP000543174"/>
    </source>
</evidence>
<dbReference type="GO" id="GO:0008236">
    <property type="term" value="F:serine-type peptidase activity"/>
    <property type="evidence" value="ECO:0007669"/>
    <property type="project" value="UniProtKB-KW"/>
</dbReference>
<proteinExistence type="inferred from homology"/>
<dbReference type="Proteomes" id="UP000543174">
    <property type="component" value="Unassembled WGS sequence"/>
</dbReference>
<dbReference type="PANTHER" id="PTHR36175">
    <property type="entry name" value="CYANOPHYCINASE"/>
    <property type="match status" value="1"/>
</dbReference>
<keyword evidence="3" id="KW-0378">Hydrolase</keyword>
<comment type="caution">
    <text evidence="6">The sequence shown here is derived from an EMBL/GenBank/DDBJ whole genome shotgun (WGS) entry which is preliminary data.</text>
</comment>
<feature type="chain" id="PRO_5031379056" evidence="5">
    <location>
        <begin position="36"/>
        <end position="361"/>
    </location>
</feature>
<dbReference type="GO" id="GO:0006508">
    <property type="term" value="P:proteolysis"/>
    <property type="evidence" value="ECO:0007669"/>
    <property type="project" value="UniProtKB-KW"/>
</dbReference>
<keyword evidence="7" id="KW-1185">Reference proteome</keyword>
<dbReference type="InterPro" id="IPR005320">
    <property type="entry name" value="Peptidase_S51"/>
</dbReference>
<dbReference type="EMBL" id="JACJHT010000009">
    <property type="protein sequence ID" value="MBA9042190.1"/>
    <property type="molecule type" value="Genomic_DNA"/>
</dbReference>
<evidence type="ECO:0000256" key="2">
    <source>
        <dbReference type="ARBA" id="ARBA00022670"/>
    </source>
</evidence>
<keyword evidence="4" id="KW-0720">Serine protease</keyword>
<evidence type="ECO:0000256" key="5">
    <source>
        <dbReference type="SAM" id="SignalP"/>
    </source>
</evidence>
<sequence length="361" mass="38034">MKKIKSNKRIGKRVLACAVLATSLILPSLPASTSAASSPYTLYTVGSSTDKTASTTFGQVYMGGSTDVDEAFKWMIQKANGGDFLVIRATGTDAYNQYIFDLAKSIGKPLNSVSTIVVNDLASAGSNSSLIDKINKAEGIFFAGGNQADYVDFLKGSSALTALNNRIAQGIPFGGTSAGTMIQGDHIYDSISAGSTTLDSPTALRNPYSSLISFTDYLVQTPNNNNIQTDTHFEQRDRMGRFLTFLARDIQDGEETGTSAKGIAVNEQSALLVEKDGSAKVVTQPGATNAAVYMAKTNQAPTTCVSGTPLTFNNISVYKLFNGSTFNLSTWTGAGGLSYTLNVNNGVINSSTGNVYGGNQP</sequence>
<gene>
    <name evidence="6" type="ORF">HNP21_005323</name>
</gene>
<keyword evidence="2" id="KW-0645">Protease</keyword>
<organism evidence="6 7">
    <name type="scientific">Priestia aryabhattai</name>
    <name type="common">Bacillus aryabhattai</name>
    <dbReference type="NCBI Taxonomy" id="412384"/>
    <lineage>
        <taxon>Bacteria</taxon>
        <taxon>Bacillati</taxon>
        <taxon>Bacillota</taxon>
        <taxon>Bacilli</taxon>
        <taxon>Bacillales</taxon>
        <taxon>Bacillaceae</taxon>
        <taxon>Priestia</taxon>
    </lineage>
</organism>
<accession>A0A7W3NFT4</accession>
<dbReference type="InterPro" id="IPR029062">
    <property type="entry name" value="Class_I_gatase-like"/>
</dbReference>
<evidence type="ECO:0000256" key="3">
    <source>
        <dbReference type="ARBA" id="ARBA00022801"/>
    </source>
</evidence>
<feature type="signal peptide" evidence="5">
    <location>
        <begin position="1"/>
        <end position="35"/>
    </location>
</feature>
<dbReference type="PANTHER" id="PTHR36175:SF1">
    <property type="entry name" value="CYANOPHYCINASE"/>
    <property type="match status" value="1"/>
</dbReference>